<name>A0ABS8V1S2_DATST</name>
<evidence type="ECO:0000313" key="2">
    <source>
        <dbReference type="EMBL" id="MCD9640476.1"/>
    </source>
</evidence>
<dbReference type="Proteomes" id="UP000823775">
    <property type="component" value="Unassembled WGS sequence"/>
</dbReference>
<accession>A0ABS8V1S2</accession>
<evidence type="ECO:0000313" key="3">
    <source>
        <dbReference type="Proteomes" id="UP000823775"/>
    </source>
</evidence>
<feature type="region of interest" description="Disordered" evidence="1">
    <location>
        <begin position="191"/>
        <end position="213"/>
    </location>
</feature>
<protein>
    <submittedName>
        <fullName evidence="2">Uncharacterized protein</fullName>
    </submittedName>
</protein>
<dbReference type="EMBL" id="JACEIK010003135">
    <property type="protein sequence ID" value="MCD9640476.1"/>
    <property type="molecule type" value="Genomic_DNA"/>
</dbReference>
<feature type="compositionally biased region" description="Basic and acidic residues" evidence="1">
    <location>
        <begin position="192"/>
        <end position="205"/>
    </location>
</feature>
<reference evidence="2 3" key="1">
    <citation type="journal article" date="2021" name="BMC Genomics">
        <title>Datura genome reveals duplications of psychoactive alkaloid biosynthetic genes and high mutation rate following tissue culture.</title>
        <authorList>
            <person name="Rajewski A."/>
            <person name="Carter-House D."/>
            <person name="Stajich J."/>
            <person name="Litt A."/>
        </authorList>
    </citation>
    <scope>NUCLEOTIDE SEQUENCE [LARGE SCALE GENOMIC DNA]</scope>
    <source>
        <strain evidence="2">AR-01</strain>
    </source>
</reference>
<proteinExistence type="predicted"/>
<evidence type="ECO:0000256" key="1">
    <source>
        <dbReference type="SAM" id="MobiDB-lite"/>
    </source>
</evidence>
<keyword evidence="3" id="KW-1185">Reference proteome</keyword>
<gene>
    <name evidence="2" type="ORF">HAX54_025813</name>
</gene>
<sequence>MDHPICPSDEAQIRCKAGPPITSHRSTRGILNPKNSDARWKLKESLREFPTKTWSKGRGRTVQGSAKGSGLPRLSKYNFNIILSDLVSTLKDIKEARFPKDIYSNPDRRNMDLWCEYHNTTSILPRITTIRGLRSHDYLGPGTWGNSSVIGPRTTSIRIRGKMDEECPEHDLITFANDDCNSLAFPHNEALLGDKDDHPGSKKENVTFLHPSSSDLPRLKMPFEEGSSYNSKIVRSLTSRNRPF</sequence>
<comment type="caution">
    <text evidence="2">The sequence shown here is derived from an EMBL/GenBank/DDBJ whole genome shotgun (WGS) entry which is preliminary data.</text>
</comment>
<organism evidence="2 3">
    <name type="scientific">Datura stramonium</name>
    <name type="common">Jimsonweed</name>
    <name type="synonym">Common thornapple</name>
    <dbReference type="NCBI Taxonomy" id="4076"/>
    <lineage>
        <taxon>Eukaryota</taxon>
        <taxon>Viridiplantae</taxon>
        <taxon>Streptophyta</taxon>
        <taxon>Embryophyta</taxon>
        <taxon>Tracheophyta</taxon>
        <taxon>Spermatophyta</taxon>
        <taxon>Magnoliopsida</taxon>
        <taxon>eudicotyledons</taxon>
        <taxon>Gunneridae</taxon>
        <taxon>Pentapetalae</taxon>
        <taxon>asterids</taxon>
        <taxon>lamiids</taxon>
        <taxon>Solanales</taxon>
        <taxon>Solanaceae</taxon>
        <taxon>Solanoideae</taxon>
        <taxon>Datureae</taxon>
        <taxon>Datura</taxon>
    </lineage>
</organism>